<gene>
    <name evidence="2" type="ORF">GOODEAATRI_006840</name>
</gene>
<proteinExistence type="predicted"/>
<dbReference type="Proteomes" id="UP001476798">
    <property type="component" value="Unassembled WGS sequence"/>
</dbReference>
<comment type="caution">
    <text evidence="2">The sequence shown here is derived from an EMBL/GenBank/DDBJ whole genome shotgun (WGS) entry which is preliminary data.</text>
</comment>
<dbReference type="EMBL" id="JAHRIO010060304">
    <property type="protein sequence ID" value="MEQ2177754.1"/>
    <property type="molecule type" value="Genomic_DNA"/>
</dbReference>
<sequence>MFQVTCVFLIQIVVSLQVNCEGPGRCSQSDVWSARITWNRQERWSEPVNDPRPQNPRVWRSDGLGDVSPFVRAATRTRTQPYSASARSKPKSQEVRGVLLHAGFLSQIWSWYQLIVPEPFQEDSPAILDSKRHIFGCGVPDQLVLVDDNVVLADWAWYLTEESPEQKPRFCSRPHSPVPLLNVNRNPNRHNPTEQNPAQLLPEEKTKSFGSFVNLPAVVEPRQNRTKMTNIVILVAEETQFSRSMFANWTFVCPKFTLDPTSLFPEIWEVTQLPLRL</sequence>
<evidence type="ECO:0000256" key="1">
    <source>
        <dbReference type="SAM" id="SignalP"/>
    </source>
</evidence>
<accession>A0ABV0P270</accession>
<keyword evidence="3" id="KW-1185">Reference proteome</keyword>
<evidence type="ECO:0000313" key="2">
    <source>
        <dbReference type="EMBL" id="MEQ2177754.1"/>
    </source>
</evidence>
<protein>
    <submittedName>
        <fullName evidence="2">Uncharacterized protein</fullName>
    </submittedName>
</protein>
<feature type="signal peptide" evidence="1">
    <location>
        <begin position="1"/>
        <end position="20"/>
    </location>
</feature>
<evidence type="ECO:0000313" key="3">
    <source>
        <dbReference type="Proteomes" id="UP001476798"/>
    </source>
</evidence>
<name>A0ABV0P270_9TELE</name>
<feature type="chain" id="PRO_5045846228" evidence="1">
    <location>
        <begin position="21"/>
        <end position="277"/>
    </location>
</feature>
<organism evidence="2 3">
    <name type="scientific">Goodea atripinnis</name>
    <dbReference type="NCBI Taxonomy" id="208336"/>
    <lineage>
        <taxon>Eukaryota</taxon>
        <taxon>Metazoa</taxon>
        <taxon>Chordata</taxon>
        <taxon>Craniata</taxon>
        <taxon>Vertebrata</taxon>
        <taxon>Euteleostomi</taxon>
        <taxon>Actinopterygii</taxon>
        <taxon>Neopterygii</taxon>
        <taxon>Teleostei</taxon>
        <taxon>Neoteleostei</taxon>
        <taxon>Acanthomorphata</taxon>
        <taxon>Ovalentaria</taxon>
        <taxon>Atherinomorphae</taxon>
        <taxon>Cyprinodontiformes</taxon>
        <taxon>Goodeidae</taxon>
        <taxon>Goodea</taxon>
    </lineage>
</organism>
<reference evidence="2 3" key="1">
    <citation type="submission" date="2021-06" db="EMBL/GenBank/DDBJ databases">
        <authorList>
            <person name="Palmer J.M."/>
        </authorList>
    </citation>
    <scope>NUCLEOTIDE SEQUENCE [LARGE SCALE GENOMIC DNA]</scope>
    <source>
        <strain evidence="2 3">GA_2019</strain>
        <tissue evidence="2">Muscle</tissue>
    </source>
</reference>
<keyword evidence="1" id="KW-0732">Signal</keyword>